<name>A0A2X0IK93_9ACTN</name>
<comment type="caution">
    <text evidence="2">The sequence shown here is derived from an EMBL/GenBank/DDBJ whole genome shotgun (WGS) entry which is preliminary data.</text>
</comment>
<dbReference type="EMBL" id="QKYN01000077">
    <property type="protein sequence ID" value="RAG83791.1"/>
    <property type="molecule type" value="Genomic_DNA"/>
</dbReference>
<evidence type="ECO:0000256" key="1">
    <source>
        <dbReference type="SAM" id="MobiDB-lite"/>
    </source>
</evidence>
<dbReference type="Proteomes" id="UP000248889">
    <property type="component" value="Unassembled WGS sequence"/>
</dbReference>
<accession>A0A2X0IK93</accession>
<feature type="region of interest" description="Disordered" evidence="1">
    <location>
        <begin position="490"/>
        <end position="546"/>
    </location>
</feature>
<feature type="compositionally biased region" description="Gly residues" evidence="1">
    <location>
        <begin position="510"/>
        <end position="527"/>
    </location>
</feature>
<reference evidence="2 3" key="1">
    <citation type="submission" date="2018-06" db="EMBL/GenBank/DDBJ databases">
        <title>Streptacidiphilus pinicola sp. nov., isolated from pine grove soil.</title>
        <authorList>
            <person name="Roh S.G."/>
            <person name="Park S."/>
            <person name="Kim M.-K."/>
            <person name="Yun B.-R."/>
            <person name="Park J."/>
            <person name="Kim M.J."/>
            <person name="Kim Y.S."/>
            <person name="Kim S.B."/>
        </authorList>
    </citation>
    <scope>NUCLEOTIDE SEQUENCE [LARGE SCALE GENOMIC DNA]</scope>
    <source>
        <strain evidence="2 3">MMS16-CNU450</strain>
    </source>
</reference>
<dbReference type="OrthoDB" id="3267770at2"/>
<organism evidence="2 3">
    <name type="scientific">Streptacidiphilus pinicola</name>
    <dbReference type="NCBI Taxonomy" id="2219663"/>
    <lineage>
        <taxon>Bacteria</taxon>
        <taxon>Bacillati</taxon>
        <taxon>Actinomycetota</taxon>
        <taxon>Actinomycetes</taxon>
        <taxon>Kitasatosporales</taxon>
        <taxon>Streptomycetaceae</taxon>
        <taxon>Streptacidiphilus</taxon>
    </lineage>
</organism>
<protein>
    <submittedName>
        <fullName evidence="2">Uncharacterized protein</fullName>
    </submittedName>
</protein>
<proteinExistence type="predicted"/>
<gene>
    <name evidence="2" type="ORF">DN069_20340</name>
</gene>
<evidence type="ECO:0000313" key="3">
    <source>
        <dbReference type="Proteomes" id="UP000248889"/>
    </source>
</evidence>
<evidence type="ECO:0000313" key="2">
    <source>
        <dbReference type="EMBL" id="RAG83791.1"/>
    </source>
</evidence>
<dbReference type="AlphaFoldDB" id="A0A2X0IK93"/>
<sequence length="643" mass="68415">MSRPGWYAQPFRADGGITADGLLNQLGRPSLSRLSLLVREAAQNSWDARLPEQEVVRFRLDLCTVGAGHANEWRRLFTSAAAQIRDQDPMFRQIAQAGSIRYLAVSDRGTTGLGGPTRSDSGRTERREWLRFVLNSGDREGVSTGHPSGGTFGYGKGAFYRLSRTGCIFIHTRFRREDGALESRFIGSAIRKAFWDGGIQRTGRHWWGLPEKDHCEPLRNELADAAAGSLGLAGFDADETGTTVIVVDPDLTDPSLPDSETTEELTVQDAGIHLADASAWNLWPILLPERRVRMTVAVTANGVTVPVPSPDDDATLASFADAYRKAIGGQSETLVCGNPRKDLGSFAYDYTYGASVLSPAARELGIEGAPHHVCLLRGPELVTRYYAGPERSTPDAGYAGVFKVADDLDGIFSQSEPPTHDVWEYRQLKGREATFVRTTGRRLKDRCDALSGAQAKRQVKVGRYAMSSVSQRLGHLLAGPGGTGTAVLDTTGRAGDSRTRAGASGVDAGMSGGAGPDGDGQGGGGIRSGRATQGRPGGPTRRPTLVSEPTFDVVAGRPVLVQRVVVHGPDRIQGLAYVLTGDGAAEDSPPVGAAVPAVMGWRTADGGIVPGDVLQHEGGPMEVELIVTAVADVVVDISVVRQS</sequence>
<dbReference type="RefSeq" id="WP_111502819.1">
    <property type="nucleotide sequence ID" value="NZ_QKYN01000077.1"/>
</dbReference>
<keyword evidence="3" id="KW-1185">Reference proteome</keyword>